<dbReference type="SUPFAM" id="SSF56601">
    <property type="entry name" value="beta-lactamase/transpeptidase-like"/>
    <property type="match status" value="1"/>
</dbReference>
<dbReference type="OrthoDB" id="9995210at2759"/>
<dbReference type="GO" id="GO:0006537">
    <property type="term" value="P:glutamate biosynthetic process"/>
    <property type="evidence" value="ECO:0007669"/>
    <property type="project" value="TreeGrafter"/>
</dbReference>
<dbReference type="InterPro" id="IPR002110">
    <property type="entry name" value="Ankyrin_rpt"/>
</dbReference>
<evidence type="ECO:0000313" key="11">
    <source>
        <dbReference type="EMBL" id="CAD7276133.1"/>
    </source>
</evidence>
<keyword evidence="5" id="KW-0378">Hydrolase</keyword>
<sequence>MFRYAVQSSNSWCARKASNLWSSYSSRLARFSEDSGSSGTDLRNRGNPEDVTSDSSKPPPNPFAEARKIPNITQPKSRQNFGDLIFEAFKHDDDQVRVVDIFKAITSTGIPLSDPRLLPFMRTLDEIKRESCAESVKTLVLEKDLLNLALRGSMGLVSRALKNEMRVPDFTDLCATIDTIYEECCRTDDGVQATYIPQLAKMDRDLWGVSLCTVDGQRHSIGDSDVPFTIQSCIHKYVGKEPSGRMFNSLTLDYDNKPHNPMINSGAIVVCGILLSLVRPDMDLATKFEYVSHYLKALAGNEFIGFNNSVFLSERASGNRNYAIAHYLTENRCLPDSVGVTAVLDFYFQMCSFEATCESLSVIAATFANGGISPTTGEHVLKAEAVRDTLSLMHTCGMYDYSGKFAFFVGLPAKSGVSGAIMVVVPNIMGIATFAPPLDQVGNSCKGLQFCRRLVSRYNIHRFDAMMRATQATTSIKDLTRCRHDVVANKLVHLLFAAHTGDLSAFKRHKLSQSDVDLRDYDGRTPLHIAATEGHSHIVKYLLAHNANVGIRDRWNRTPLDDAILNGHENVIEILKDVSGGS</sequence>
<keyword evidence="4" id="KW-0677">Repeat</keyword>
<comment type="subunit">
    <text evidence="2">Homotetramer.</text>
</comment>
<dbReference type="InterPro" id="IPR041541">
    <property type="entry name" value="Glutaminase_EF-hand"/>
</dbReference>
<dbReference type="HAMAP" id="MF_00313">
    <property type="entry name" value="Glutaminase"/>
    <property type="match status" value="1"/>
</dbReference>
<dbReference type="Proteomes" id="UP000678499">
    <property type="component" value="Unassembled WGS sequence"/>
</dbReference>
<accession>A0A7R9BJC8</accession>
<dbReference type="SMART" id="SM00248">
    <property type="entry name" value="ANK"/>
    <property type="match status" value="2"/>
</dbReference>
<dbReference type="FunFam" id="3.40.710.10:FF:000005">
    <property type="entry name" value="Glutaminase"/>
    <property type="match status" value="1"/>
</dbReference>
<comment type="similarity">
    <text evidence="1">Belongs to the glutaminase family.</text>
</comment>
<evidence type="ECO:0000256" key="2">
    <source>
        <dbReference type="ARBA" id="ARBA00011881"/>
    </source>
</evidence>
<dbReference type="EC" id="3.5.1.2" evidence="3"/>
<dbReference type="Gene3D" id="3.40.710.10">
    <property type="entry name" value="DD-peptidase/beta-lactamase superfamily"/>
    <property type="match status" value="1"/>
</dbReference>
<dbReference type="PANTHER" id="PTHR12544">
    <property type="entry name" value="GLUTAMINASE"/>
    <property type="match status" value="1"/>
</dbReference>
<dbReference type="EMBL" id="OA882597">
    <property type="protein sequence ID" value="CAD7276133.1"/>
    <property type="molecule type" value="Genomic_DNA"/>
</dbReference>
<evidence type="ECO:0000259" key="10">
    <source>
        <dbReference type="Pfam" id="PF17959"/>
    </source>
</evidence>
<reference evidence="11" key="1">
    <citation type="submission" date="2020-11" db="EMBL/GenBank/DDBJ databases">
        <authorList>
            <person name="Tran Van P."/>
        </authorList>
    </citation>
    <scope>NUCLEOTIDE SEQUENCE</scope>
</reference>
<evidence type="ECO:0000256" key="6">
    <source>
        <dbReference type="ARBA" id="ARBA00023043"/>
    </source>
</evidence>
<dbReference type="Pfam" id="PF04960">
    <property type="entry name" value="Glutaminase"/>
    <property type="match status" value="1"/>
</dbReference>
<evidence type="ECO:0000256" key="9">
    <source>
        <dbReference type="SAM" id="MobiDB-lite"/>
    </source>
</evidence>
<gene>
    <name evidence="11" type="ORF">NMOB1V02_LOCUS3910</name>
</gene>
<comment type="catalytic activity">
    <reaction evidence="7">
        <text>L-glutamine + H2O = L-glutamate + NH4(+)</text>
        <dbReference type="Rhea" id="RHEA:15889"/>
        <dbReference type="ChEBI" id="CHEBI:15377"/>
        <dbReference type="ChEBI" id="CHEBI:28938"/>
        <dbReference type="ChEBI" id="CHEBI:29985"/>
        <dbReference type="ChEBI" id="CHEBI:58359"/>
        <dbReference type="EC" id="3.5.1.2"/>
    </reaction>
</comment>
<evidence type="ECO:0000256" key="3">
    <source>
        <dbReference type="ARBA" id="ARBA00012918"/>
    </source>
</evidence>
<dbReference type="PROSITE" id="PS50297">
    <property type="entry name" value="ANK_REP_REGION"/>
    <property type="match status" value="1"/>
</dbReference>
<feature type="repeat" description="ANK" evidence="8">
    <location>
        <begin position="522"/>
        <end position="554"/>
    </location>
</feature>
<dbReference type="Pfam" id="PF17959">
    <property type="entry name" value="EF-hand_14"/>
    <property type="match status" value="1"/>
</dbReference>
<dbReference type="Gene3D" id="1.25.40.20">
    <property type="entry name" value="Ankyrin repeat-containing domain"/>
    <property type="match status" value="1"/>
</dbReference>
<evidence type="ECO:0000256" key="4">
    <source>
        <dbReference type="ARBA" id="ARBA00022737"/>
    </source>
</evidence>
<evidence type="ECO:0000256" key="8">
    <source>
        <dbReference type="PROSITE-ProRule" id="PRU00023"/>
    </source>
</evidence>
<evidence type="ECO:0000256" key="1">
    <source>
        <dbReference type="ARBA" id="ARBA00011076"/>
    </source>
</evidence>
<dbReference type="SUPFAM" id="SSF48403">
    <property type="entry name" value="Ankyrin repeat"/>
    <property type="match status" value="1"/>
</dbReference>
<dbReference type="GO" id="GO:0006543">
    <property type="term" value="P:L-glutamine catabolic process"/>
    <property type="evidence" value="ECO:0007669"/>
    <property type="project" value="TreeGrafter"/>
</dbReference>
<name>A0A7R9BJC8_9CRUS</name>
<dbReference type="PROSITE" id="PS50088">
    <property type="entry name" value="ANK_REPEAT"/>
    <property type="match status" value="1"/>
</dbReference>
<feature type="region of interest" description="Disordered" evidence="9">
    <location>
        <begin position="31"/>
        <end position="76"/>
    </location>
</feature>
<dbReference type="Pfam" id="PF12796">
    <property type="entry name" value="Ank_2"/>
    <property type="match status" value="1"/>
</dbReference>
<evidence type="ECO:0000256" key="7">
    <source>
        <dbReference type="ARBA" id="ARBA00049534"/>
    </source>
</evidence>
<keyword evidence="12" id="KW-1185">Reference proteome</keyword>
<dbReference type="EMBL" id="CAJPEX010000560">
    <property type="protein sequence ID" value="CAG0916285.1"/>
    <property type="molecule type" value="Genomic_DNA"/>
</dbReference>
<evidence type="ECO:0000256" key="5">
    <source>
        <dbReference type="ARBA" id="ARBA00022801"/>
    </source>
</evidence>
<dbReference type="AlphaFoldDB" id="A0A7R9BJC8"/>
<dbReference type="InterPro" id="IPR036770">
    <property type="entry name" value="Ankyrin_rpt-contain_sf"/>
</dbReference>
<dbReference type="NCBIfam" id="TIGR03814">
    <property type="entry name" value="Gln_ase"/>
    <property type="match status" value="1"/>
</dbReference>
<dbReference type="InterPro" id="IPR015868">
    <property type="entry name" value="Glutaminase"/>
</dbReference>
<dbReference type="Gene3D" id="1.10.238.210">
    <property type="match status" value="1"/>
</dbReference>
<feature type="domain" description="Glutaminase EF-hand" evidence="10">
    <location>
        <begin position="82"/>
        <end position="168"/>
    </location>
</feature>
<dbReference type="InterPro" id="IPR012338">
    <property type="entry name" value="Beta-lactam/transpept-like"/>
</dbReference>
<dbReference type="GO" id="GO:0004359">
    <property type="term" value="F:glutaminase activity"/>
    <property type="evidence" value="ECO:0007669"/>
    <property type="project" value="UniProtKB-EC"/>
</dbReference>
<keyword evidence="6 8" id="KW-0040">ANK repeat</keyword>
<protein>
    <recommendedName>
        <fullName evidence="3">glutaminase</fullName>
        <ecNumber evidence="3">3.5.1.2</ecNumber>
    </recommendedName>
</protein>
<dbReference type="PANTHER" id="PTHR12544:SF29">
    <property type="entry name" value="GLUTAMINASE"/>
    <property type="match status" value="1"/>
</dbReference>
<proteinExistence type="inferred from homology"/>
<evidence type="ECO:0000313" key="12">
    <source>
        <dbReference type="Proteomes" id="UP000678499"/>
    </source>
</evidence>
<organism evidence="11">
    <name type="scientific">Notodromas monacha</name>
    <dbReference type="NCBI Taxonomy" id="399045"/>
    <lineage>
        <taxon>Eukaryota</taxon>
        <taxon>Metazoa</taxon>
        <taxon>Ecdysozoa</taxon>
        <taxon>Arthropoda</taxon>
        <taxon>Crustacea</taxon>
        <taxon>Oligostraca</taxon>
        <taxon>Ostracoda</taxon>
        <taxon>Podocopa</taxon>
        <taxon>Podocopida</taxon>
        <taxon>Cypridocopina</taxon>
        <taxon>Cypridoidea</taxon>
        <taxon>Cyprididae</taxon>
        <taxon>Notodromas</taxon>
    </lineage>
</organism>